<evidence type="ECO:0000313" key="5">
    <source>
        <dbReference type="Proteomes" id="UP000290174"/>
    </source>
</evidence>
<dbReference type="Proteomes" id="UP000290174">
    <property type="component" value="Unassembled WGS sequence"/>
</dbReference>
<dbReference type="PANTHER" id="PTHR47628">
    <property type="match status" value="1"/>
</dbReference>
<comment type="caution">
    <text evidence="4">The sequence shown here is derived from an EMBL/GenBank/DDBJ whole genome shotgun (WGS) entry which is preliminary data.</text>
</comment>
<protein>
    <submittedName>
        <fullName evidence="4">Nitrile hydratase</fullName>
    </submittedName>
</protein>
<dbReference type="Pfam" id="PF13458">
    <property type="entry name" value="Peripla_BP_6"/>
    <property type="match status" value="1"/>
</dbReference>
<dbReference type="SUPFAM" id="SSF53822">
    <property type="entry name" value="Periplasmic binding protein-like I"/>
    <property type="match status" value="1"/>
</dbReference>
<evidence type="ECO:0000313" key="4">
    <source>
        <dbReference type="EMBL" id="RXG86586.1"/>
    </source>
</evidence>
<sequence length="407" mass="44005">MCFQVWSQTGVGVRATVNFPAHGGPALPPSLLFRNLSSSSAADGVLSPRDHAFFRRRGANKLRVGGFICCTGSPGVWGPCATNSAKLAVAEINKRGGVLGREIELSMYDAGGPLDEVLDRAEHAIAFDEVDLIVGLHTSAIRVGLRDVTTRHRIPYIYTPVYEGGERTPGVMAIGETPRWQSRPSIHWLADVKKASRWYLIGSDYVWPWQSHRAVKNYIKETGGQVVGEEFVPLGEDNHEPHLARIRATRPDVVLISLIGTDSITFNRAFGECGLAATTLRLAGAMDETVLLGIGADNSENMFCASGYFPGIGSRANDDFQSRYRTMFGPNAPPIGSLGQSTYEGLRFLEAVANKAGSLSMAPMLAAGRNVVYGGARGPVTVRNGHARMQMYLAEADGLDFKLIKPV</sequence>
<dbReference type="PANTHER" id="PTHR47628:SF1">
    <property type="entry name" value="ALIPHATIC AMIDASE EXPRESSION-REGULATING PROTEIN"/>
    <property type="match status" value="1"/>
</dbReference>
<name>A0A4Q0QBC9_9BRAD</name>
<reference evidence="4 5" key="1">
    <citation type="submission" date="2018-11" db="EMBL/GenBank/DDBJ databases">
        <title>Bradyrhizobium sp. nov., isolated from effective nodules of peanut in China.</title>
        <authorList>
            <person name="Li Y."/>
        </authorList>
    </citation>
    <scope>NUCLEOTIDE SEQUENCE [LARGE SCALE GENOMIC DNA]</scope>
    <source>
        <strain evidence="4 5">CCBAU 51770</strain>
    </source>
</reference>
<gene>
    <name evidence="4" type="ORF">EAS61_33335</name>
</gene>
<evidence type="ECO:0000256" key="2">
    <source>
        <dbReference type="ARBA" id="ARBA00022729"/>
    </source>
</evidence>
<organism evidence="4 5">
    <name type="scientific">Bradyrhizobium zhanjiangense</name>
    <dbReference type="NCBI Taxonomy" id="1325107"/>
    <lineage>
        <taxon>Bacteria</taxon>
        <taxon>Pseudomonadati</taxon>
        <taxon>Pseudomonadota</taxon>
        <taxon>Alphaproteobacteria</taxon>
        <taxon>Hyphomicrobiales</taxon>
        <taxon>Nitrobacteraceae</taxon>
        <taxon>Bradyrhizobium</taxon>
    </lineage>
</organism>
<accession>A0A4Q0QBC9</accession>
<dbReference type="EMBL" id="RKMK01000047">
    <property type="protein sequence ID" value="RXG86586.1"/>
    <property type="molecule type" value="Genomic_DNA"/>
</dbReference>
<comment type="similarity">
    <text evidence="1">Belongs to the leucine-binding protein family.</text>
</comment>
<evidence type="ECO:0000259" key="3">
    <source>
        <dbReference type="Pfam" id="PF13458"/>
    </source>
</evidence>
<proteinExistence type="inferred from homology"/>
<evidence type="ECO:0000256" key="1">
    <source>
        <dbReference type="ARBA" id="ARBA00010062"/>
    </source>
</evidence>
<dbReference type="Gene3D" id="3.40.50.2300">
    <property type="match status" value="2"/>
</dbReference>
<dbReference type="AlphaFoldDB" id="A0A4Q0QBC9"/>
<keyword evidence="2" id="KW-0732">Signal</keyword>
<dbReference type="CDD" id="cd06358">
    <property type="entry name" value="PBP1_NHase"/>
    <property type="match status" value="1"/>
</dbReference>
<dbReference type="InterPro" id="IPR028082">
    <property type="entry name" value="Peripla_BP_I"/>
</dbReference>
<feature type="domain" description="Leucine-binding protein" evidence="3">
    <location>
        <begin position="62"/>
        <end position="397"/>
    </location>
</feature>
<dbReference type="InterPro" id="IPR028081">
    <property type="entry name" value="Leu-bd"/>
</dbReference>